<keyword evidence="6" id="KW-0418">Kinase</keyword>
<keyword evidence="4" id="KW-0808">Transferase</keyword>
<dbReference type="AlphaFoldDB" id="X0YPV8"/>
<keyword evidence="2" id="KW-0028">Amino-acid biosynthesis</keyword>
<dbReference type="InterPro" id="IPR015947">
    <property type="entry name" value="PUA-like_sf"/>
</dbReference>
<accession>X0YPV8</accession>
<dbReference type="InterPro" id="IPR002478">
    <property type="entry name" value="PUA"/>
</dbReference>
<dbReference type="InterPro" id="IPR036393">
    <property type="entry name" value="AceGlu_kinase-like_sf"/>
</dbReference>
<dbReference type="Gene3D" id="2.30.130.10">
    <property type="entry name" value="PUA domain"/>
    <property type="match status" value="1"/>
</dbReference>
<keyword evidence="1" id="KW-0963">Cytoplasm</keyword>
<organism evidence="9">
    <name type="scientific">marine sediment metagenome</name>
    <dbReference type="NCBI Taxonomy" id="412755"/>
    <lineage>
        <taxon>unclassified sequences</taxon>
        <taxon>metagenomes</taxon>
        <taxon>ecological metagenomes</taxon>
    </lineage>
</organism>
<keyword evidence="3" id="KW-0641">Proline biosynthesis</keyword>
<evidence type="ECO:0000313" key="9">
    <source>
        <dbReference type="EMBL" id="GAG58299.1"/>
    </source>
</evidence>
<evidence type="ECO:0000259" key="8">
    <source>
        <dbReference type="SMART" id="SM00359"/>
    </source>
</evidence>
<evidence type="ECO:0000256" key="1">
    <source>
        <dbReference type="ARBA" id="ARBA00022490"/>
    </source>
</evidence>
<evidence type="ECO:0000256" key="5">
    <source>
        <dbReference type="ARBA" id="ARBA00022741"/>
    </source>
</evidence>
<dbReference type="Pfam" id="PF01472">
    <property type="entry name" value="PUA"/>
    <property type="match status" value="1"/>
</dbReference>
<dbReference type="PANTHER" id="PTHR43654:SF1">
    <property type="entry name" value="ISOPENTENYL PHOSPHATE KINASE"/>
    <property type="match status" value="1"/>
</dbReference>
<dbReference type="GO" id="GO:0005524">
    <property type="term" value="F:ATP binding"/>
    <property type="evidence" value="ECO:0007669"/>
    <property type="project" value="UniProtKB-KW"/>
</dbReference>
<evidence type="ECO:0000256" key="6">
    <source>
        <dbReference type="ARBA" id="ARBA00022777"/>
    </source>
</evidence>
<dbReference type="GO" id="GO:0003723">
    <property type="term" value="F:RNA binding"/>
    <property type="evidence" value="ECO:0007669"/>
    <property type="project" value="InterPro"/>
</dbReference>
<dbReference type="SUPFAM" id="SSF88697">
    <property type="entry name" value="PUA domain-like"/>
    <property type="match status" value="1"/>
</dbReference>
<dbReference type="GO" id="GO:0008652">
    <property type="term" value="P:amino acid biosynthetic process"/>
    <property type="evidence" value="ECO:0007669"/>
    <property type="project" value="UniProtKB-KW"/>
</dbReference>
<comment type="caution">
    <text evidence="9">The sequence shown here is derived from an EMBL/GenBank/DDBJ whole genome shotgun (WGS) entry which is preliminary data.</text>
</comment>
<evidence type="ECO:0000256" key="4">
    <source>
        <dbReference type="ARBA" id="ARBA00022679"/>
    </source>
</evidence>
<dbReference type="PROSITE" id="PS50890">
    <property type="entry name" value="PUA"/>
    <property type="match status" value="1"/>
</dbReference>
<dbReference type="EMBL" id="BART01006132">
    <property type="protein sequence ID" value="GAG58299.1"/>
    <property type="molecule type" value="Genomic_DNA"/>
</dbReference>
<dbReference type="InterPro" id="IPR036974">
    <property type="entry name" value="PUA_sf"/>
</dbReference>
<dbReference type="PANTHER" id="PTHR43654">
    <property type="entry name" value="GLUTAMATE 5-KINASE"/>
    <property type="match status" value="1"/>
</dbReference>
<dbReference type="SMART" id="SM00359">
    <property type="entry name" value="PUA"/>
    <property type="match status" value="1"/>
</dbReference>
<dbReference type="SUPFAM" id="SSF53633">
    <property type="entry name" value="Carbamate kinase-like"/>
    <property type="match status" value="1"/>
</dbReference>
<keyword evidence="7" id="KW-0067">ATP-binding</keyword>
<proteinExistence type="predicted"/>
<dbReference type="GO" id="GO:0005829">
    <property type="term" value="C:cytosol"/>
    <property type="evidence" value="ECO:0007669"/>
    <property type="project" value="TreeGrafter"/>
</dbReference>
<feature type="domain" description="PUA" evidence="8">
    <location>
        <begin position="64"/>
        <end position="147"/>
    </location>
</feature>
<name>X0YPV8_9ZZZZ</name>
<protein>
    <recommendedName>
        <fullName evidence="8">PUA domain-containing protein</fullName>
    </recommendedName>
</protein>
<evidence type="ECO:0000256" key="2">
    <source>
        <dbReference type="ARBA" id="ARBA00022605"/>
    </source>
</evidence>
<reference evidence="9" key="1">
    <citation type="journal article" date="2014" name="Front. Microbiol.">
        <title>High frequency of phylogenetically diverse reductive dehalogenase-homologous genes in deep subseafloor sedimentary metagenomes.</title>
        <authorList>
            <person name="Kawai M."/>
            <person name="Futagami T."/>
            <person name="Toyoda A."/>
            <person name="Takaki Y."/>
            <person name="Nishi S."/>
            <person name="Hori S."/>
            <person name="Arai W."/>
            <person name="Tsubouchi T."/>
            <person name="Morono Y."/>
            <person name="Uchiyama I."/>
            <person name="Ito T."/>
            <person name="Fujiyama A."/>
            <person name="Inagaki F."/>
            <person name="Takami H."/>
        </authorList>
    </citation>
    <scope>NUCLEOTIDE SEQUENCE</scope>
    <source>
        <strain evidence="9">Expedition CK06-06</strain>
    </source>
</reference>
<evidence type="ECO:0000256" key="3">
    <source>
        <dbReference type="ARBA" id="ARBA00022650"/>
    </source>
</evidence>
<sequence>MLTKVSAARIAARAGATTIIASGKVPGILQKIAAGKVHGSILLSDTQPLTARKQWIANQLYIRGQLILDNGACDVICSTGGSLLPIGVKEVNGDFGRGEVVSCINHTGKEIARGLINYSATESKKLSGKVSGKIESILGYIDEPELIHRDNLVVM</sequence>
<dbReference type="Gene3D" id="3.40.1160.10">
    <property type="entry name" value="Acetylglutamate kinase-like"/>
    <property type="match status" value="1"/>
</dbReference>
<gene>
    <name evidence="9" type="ORF">S01H4_13957</name>
</gene>
<dbReference type="CDD" id="cd21157">
    <property type="entry name" value="PUA_G5K"/>
    <property type="match status" value="1"/>
</dbReference>
<keyword evidence="5" id="KW-0547">Nucleotide-binding</keyword>
<dbReference type="GO" id="GO:0004349">
    <property type="term" value="F:glutamate 5-kinase activity"/>
    <property type="evidence" value="ECO:0007669"/>
    <property type="project" value="TreeGrafter"/>
</dbReference>
<evidence type="ECO:0000256" key="7">
    <source>
        <dbReference type="ARBA" id="ARBA00022840"/>
    </source>
</evidence>
<dbReference type="FunFam" id="2.30.130.10:FF:000007">
    <property type="entry name" value="Glutamate 5-kinase"/>
    <property type="match status" value="1"/>
</dbReference>